<dbReference type="OMA" id="WINQHAY"/>
<dbReference type="FunCoup" id="A0A200PNQ0">
    <property type="interactions" value="88"/>
</dbReference>
<dbReference type="Proteomes" id="UP000195402">
    <property type="component" value="Unassembled WGS sequence"/>
</dbReference>
<dbReference type="InterPro" id="IPR029058">
    <property type="entry name" value="AB_hydrolase_fold"/>
</dbReference>
<dbReference type="OrthoDB" id="408631at2759"/>
<dbReference type="AlphaFoldDB" id="A0A200PNQ0"/>
<reference evidence="2 3" key="1">
    <citation type="journal article" date="2017" name="Mol. Plant">
        <title>The Genome of Medicinal Plant Macleaya cordata Provides New Insights into Benzylisoquinoline Alkaloids Metabolism.</title>
        <authorList>
            <person name="Liu X."/>
            <person name="Liu Y."/>
            <person name="Huang P."/>
            <person name="Ma Y."/>
            <person name="Qing Z."/>
            <person name="Tang Q."/>
            <person name="Cao H."/>
            <person name="Cheng P."/>
            <person name="Zheng Y."/>
            <person name="Yuan Z."/>
            <person name="Zhou Y."/>
            <person name="Liu J."/>
            <person name="Tang Z."/>
            <person name="Zhuo Y."/>
            <person name="Zhang Y."/>
            <person name="Yu L."/>
            <person name="Huang J."/>
            <person name="Yang P."/>
            <person name="Peng Q."/>
            <person name="Zhang J."/>
            <person name="Jiang W."/>
            <person name="Zhang Z."/>
            <person name="Lin K."/>
            <person name="Ro D.K."/>
            <person name="Chen X."/>
            <person name="Xiong X."/>
            <person name="Shang Y."/>
            <person name="Huang S."/>
            <person name="Zeng J."/>
        </authorList>
    </citation>
    <scope>NUCLEOTIDE SEQUENCE [LARGE SCALE GENOMIC DNA]</scope>
    <source>
        <strain evidence="3">cv. BLH2017</strain>
        <tissue evidence="2">Root</tissue>
    </source>
</reference>
<comment type="caution">
    <text evidence="2">The sequence shown here is derived from an EMBL/GenBank/DDBJ whole genome shotgun (WGS) entry which is preliminary data.</text>
</comment>
<dbReference type="SUPFAM" id="SSF53474">
    <property type="entry name" value="alpha/beta-Hydrolases"/>
    <property type="match status" value="1"/>
</dbReference>
<evidence type="ECO:0000313" key="3">
    <source>
        <dbReference type="Proteomes" id="UP000195402"/>
    </source>
</evidence>
<evidence type="ECO:0000259" key="1">
    <source>
        <dbReference type="Pfam" id="PF07859"/>
    </source>
</evidence>
<dbReference type="GO" id="GO:0016787">
    <property type="term" value="F:hydrolase activity"/>
    <property type="evidence" value="ECO:0007669"/>
    <property type="project" value="UniProtKB-KW"/>
</dbReference>
<dbReference type="InterPro" id="IPR013094">
    <property type="entry name" value="AB_hydrolase_3"/>
</dbReference>
<dbReference type="InterPro" id="IPR050466">
    <property type="entry name" value="Carboxylest/Gibb_receptor"/>
</dbReference>
<dbReference type="InParanoid" id="A0A200PNQ0"/>
<proteinExistence type="predicted"/>
<organism evidence="2 3">
    <name type="scientific">Macleaya cordata</name>
    <name type="common">Five-seeded plume-poppy</name>
    <name type="synonym">Bocconia cordata</name>
    <dbReference type="NCBI Taxonomy" id="56857"/>
    <lineage>
        <taxon>Eukaryota</taxon>
        <taxon>Viridiplantae</taxon>
        <taxon>Streptophyta</taxon>
        <taxon>Embryophyta</taxon>
        <taxon>Tracheophyta</taxon>
        <taxon>Spermatophyta</taxon>
        <taxon>Magnoliopsida</taxon>
        <taxon>Ranunculales</taxon>
        <taxon>Papaveraceae</taxon>
        <taxon>Papaveroideae</taxon>
        <taxon>Macleaya</taxon>
    </lineage>
</organism>
<dbReference type="PANTHER" id="PTHR23024">
    <property type="entry name" value="ARYLACETAMIDE DEACETYLASE"/>
    <property type="match status" value="1"/>
</dbReference>
<protein>
    <submittedName>
        <fullName evidence="2">Alpha/beta hydrolase fold-3</fullName>
    </submittedName>
</protein>
<accession>A0A200PNQ0</accession>
<keyword evidence="2" id="KW-0378">Hydrolase</keyword>
<keyword evidence="3" id="KW-1185">Reference proteome</keyword>
<dbReference type="EMBL" id="MVGT01004390">
    <property type="protein sequence ID" value="OUZ99828.1"/>
    <property type="molecule type" value="Genomic_DNA"/>
</dbReference>
<dbReference type="PANTHER" id="PTHR23024:SF577">
    <property type="entry name" value="CARBOXYLESTERASE 2-RELATED"/>
    <property type="match status" value="1"/>
</dbReference>
<dbReference type="Gene3D" id="3.40.50.1820">
    <property type="entry name" value="alpha/beta hydrolase"/>
    <property type="match status" value="1"/>
</dbReference>
<evidence type="ECO:0000313" key="2">
    <source>
        <dbReference type="EMBL" id="OUZ99828.1"/>
    </source>
</evidence>
<gene>
    <name evidence="2" type="ORF">BVC80_9065g106</name>
</gene>
<feature type="domain" description="Alpha/beta hydrolase fold-3" evidence="1">
    <location>
        <begin position="81"/>
        <end position="301"/>
    </location>
</feature>
<sequence>MEASNSELVCEFPRLFRVYKDGRVERLSSKKVVPPSVEDPKTGVSSKDVVIVPETGVSARLYLPKITHDPQPQQKNKLPLLIYFHGGAFCIQTAFSPRYHKYLNSLVAKANVVAVSVDYRRAPEHPLPIAYDDSWAALQWVVSHSTGQGPETWFHDHVDFDRVFLAGCSAGANISRNMAIRAGINAEQVSRLKILGVVLEHPYFWGKETIGLEGNHMAIKEKQDELWRTINPSTTGCDDPLSNPATDPNLSTMGCNRVLVCVAEKDILRDRGWFYYETLGKSGWGGVVEIMESEGMDHGFYLSNPRSEKAVEMMKRLVSFLNQDDRVPSFY</sequence>
<name>A0A200PNQ0_MACCD</name>
<dbReference type="Pfam" id="PF07859">
    <property type="entry name" value="Abhydrolase_3"/>
    <property type="match status" value="1"/>
</dbReference>
<dbReference type="STRING" id="56857.A0A200PNQ0"/>